<keyword evidence="13" id="KW-0460">Magnesium</keyword>
<keyword evidence="19" id="KW-1185">Reference proteome</keyword>
<dbReference type="NCBIfam" id="TIGR02478">
    <property type="entry name" value="6PF1K_euk"/>
    <property type="match status" value="1"/>
</dbReference>
<feature type="domain" description="Phosphofructokinase" evidence="17">
    <location>
        <begin position="397"/>
        <end position="679"/>
    </location>
</feature>
<evidence type="ECO:0000256" key="6">
    <source>
        <dbReference type="ARBA" id="ARBA00022490"/>
    </source>
</evidence>
<keyword evidence="14" id="KW-0324">Glycolysis</keyword>
<keyword evidence="11" id="KW-0418">Kinase</keyword>
<dbReference type="GO" id="GO:0003872">
    <property type="term" value="F:6-phosphofructokinase activity"/>
    <property type="evidence" value="ECO:0007669"/>
    <property type="project" value="UniProtKB-EC"/>
</dbReference>
<dbReference type="Gene3D" id="3.40.50.460">
    <property type="entry name" value="Phosphofructokinase domain"/>
    <property type="match status" value="2"/>
</dbReference>
<gene>
    <name evidence="18" type="ORF">FB473_002833</name>
</gene>
<proteinExistence type="inferred from homology"/>
<dbReference type="PRINTS" id="PR00476">
    <property type="entry name" value="PHFRCTKINASE"/>
</dbReference>
<dbReference type="Gene3D" id="3.40.50.450">
    <property type="match status" value="2"/>
</dbReference>
<dbReference type="PANTHER" id="PTHR13697">
    <property type="entry name" value="PHOSPHOFRUCTOKINASE"/>
    <property type="match status" value="1"/>
</dbReference>
<evidence type="ECO:0000256" key="3">
    <source>
        <dbReference type="ARBA" id="ARBA00004496"/>
    </source>
</evidence>
<organism evidence="18 19">
    <name type="scientific">Brooklawnia cerclae</name>
    <dbReference type="NCBI Taxonomy" id="349934"/>
    <lineage>
        <taxon>Bacteria</taxon>
        <taxon>Bacillati</taxon>
        <taxon>Actinomycetota</taxon>
        <taxon>Actinomycetes</taxon>
        <taxon>Propionibacteriales</taxon>
        <taxon>Propionibacteriaceae</taxon>
        <taxon>Brooklawnia</taxon>
    </lineage>
</organism>
<evidence type="ECO:0000256" key="5">
    <source>
        <dbReference type="ARBA" id="ARBA00012055"/>
    </source>
</evidence>
<name>A0ABX0SJJ7_9ACTN</name>
<evidence type="ECO:0000313" key="19">
    <source>
        <dbReference type="Proteomes" id="UP000749311"/>
    </source>
</evidence>
<keyword evidence="12" id="KW-0067">ATP-binding</keyword>
<keyword evidence="9" id="KW-0479">Metal-binding</keyword>
<keyword evidence="8 18" id="KW-0808">Transferase</keyword>
<comment type="cofactor">
    <cofactor evidence="1">
        <name>Mg(2+)</name>
        <dbReference type="ChEBI" id="CHEBI:18420"/>
    </cofactor>
</comment>
<evidence type="ECO:0000256" key="7">
    <source>
        <dbReference type="ARBA" id="ARBA00022533"/>
    </source>
</evidence>
<evidence type="ECO:0000256" key="4">
    <source>
        <dbReference type="ARBA" id="ARBA00004679"/>
    </source>
</evidence>
<evidence type="ECO:0000256" key="14">
    <source>
        <dbReference type="ARBA" id="ARBA00023152"/>
    </source>
</evidence>
<dbReference type="InterPro" id="IPR000023">
    <property type="entry name" value="Phosphofructokinase_dom"/>
</dbReference>
<dbReference type="InterPro" id="IPR035966">
    <property type="entry name" value="PKF_sf"/>
</dbReference>
<evidence type="ECO:0000256" key="1">
    <source>
        <dbReference type="ARBA" id="ARBA00001946"/>
    </source>
</evidence>
<comment type="similarity">
    <text evidence="15">Belongs to the phosphofructokinase type A (PFKA) family.</text>
</comment>
<dbReference type="InterPro" id="IPR009161">
    <property type="entry name" value="6-Pfructokinase_euk"/>
</dbReference>
<protein>
    <recommendedName>
        <fullName evidence="5">6-phosphofructokinase</fullName>
        <ecNumber evidence="5">2.7.1.11</ecNumber>
    </recommendedName>
</protein>
<evidence type="ECO:0000256" key="8">
    <source>
        <dbReference type="ARBA" id="ARBA00022679"/>
    </source>
</evidence>
<comment type="catalytic activity">
    <reaction evidence="16">
        <text>beta-D-fructose 6-phosphate + ATP = beta-D-fructose 1,6-bisphosphate + ADP + H(+)</text>
        <dbReference type="Rhea" id="RHEA:16109"/>
        <dbReference type="ChEBI" id="CHEBI:15378"/>
        <dbReference type="ChEBI" id="CHEBI:30616"/>
        <dbReference type="ChEBI" id="CHEBI:32966"/>
        <dbReference type="ChEBI" id="CHEBI:57634"/>
        <dbReference type="ChEBI" id="CHEBI:456216"/>
        <dbReference type="EC" id="2.7.1.11"/>
    </reaction>
</comment>
<dbReference type="InterPro" id="IPR015912">
    <property type="entry name" value="Phosphofructokinase_CS"/>
</dbReference>
<dbReference type="Pfam" id="PF00365">
    <property type="entry name" value="PFK"/>
    <property type="match status" value="2"/>
</dbReference>
<dbReference type="Proteomes" id="UP000749311">
    <property type="component" value="Unassembled WGS sequence"/>
</dbReference>
<dbReference type="EMBL" id="JAAMOZ010000002">
    <property type="protein sequence ID" value="NIH58141.1"/>
    <property type="molecule type" value="Genomic_DNA"/>
</dbReference>
<evidence type="ECO:0000256" key="15">
    <source>
        <dbReference type="ARBA" id="ARBA00038478"/>
    </source>
</evidence>
<dbReference type="RefSeq" id="WP_167169922.1">
    <property type="nucleotide sequence ID" value="NZ_BAAAOO010000006.1"/>
</dbReference>
<comment type="subcellular location">
    <subcellularLocation>
        <location evidence="3">Cytoplasm</location>
    </subcellularLocation>
</comment>
<evidence type="ECO:0000313" key="18">
    <source>
        <dbReference type="EMBL" id="NIH58141.1"/>
    </source>
</evidence>
<comment type="function">
    <text evidence="2">Catalyzes the phosphorylation of D-fructose 6-phosphate to fructose 1,6-bisphosphate by ATP, the first committing step of glycolysis.</text>
</comment>
<accession>A0ABX0SJJ7</accession>
<dbReference type="EC" id="2.7.1.11" evidence="5"/>
<keyword evidence="7" id="KW-0021">Allosteric enzyme</keyword>
<dbReference type="InterPro" id="IPR022953">
    <property type="entry name" value="ATP_PFK"/>
</dbReference>
<evidence type="ECO:0000256" key="2">
    <source>
        <dbReference type="ARBA" id="ARBA00002659"/>
    </source>
</evidence>
<dbReference type="SUPFAM" id="SSF53784">
    <property type="entry name" value="Phosphofructokinase"/>
    <property type="match status" value="2"/>
</dbReference>
<keyword evidence="6" id="KW-0963">Cytoplasm</keyword>
<evidence type="ECO:0000259" key="17">
    <source>
        <dbReference type="Pfam" id="PF00365"/>
    </source>
</evidence>
<sequence>MTNDPSLESPIRIGVLTSGGDAQGMNAAVRAVVRTAISRGAEVYAIFEGYQGMIDGGEGIRRFEWDDVAGILGRGGTVIGTFRSKEFRTREGRLKAARNLLERGIDRLVVIGGDGSLTGLDTFRQEWPGLLAELVASGQVDAGLVAAHERLIIAGLVGSIDNDLVGVDSTIGADTALHRILEAIDAISSTAASHQRSFVLEVMGRHCGYLALAAAIAGGCDYVLIPELPPTEGWEDEMCATLRAGRARGRRDSIVVLAEGATDQQGNRISSDYVRGVIEERLGEDTRVTILGHVQRGGTPSAYDRWASTWLGYEAVDEVLTASPDAEAKVIGILGNGVVRIPLMRAVKDTQRVPELIRSGDYSAAMQARGPSFTELVTTFSELSHPASFTAPAEGKRIAIVHAGGLAPGMNNAARAAVRLGVSRGYHMLGVMNGFAGLRKGNVTELGWDDVEGWTGTGGAELGLRRAVPAMEDLYKISRAMEDHAIDGLMVIGGWNAYQAAYLMHTERDRYPAFQIPIVAVPASIDNNLPGTELSIGSDTALNVNVSAIDMVKMSGAATTRCFVVETMGRYCGFLALMSGLAGGAERIYLNEEGVALGDLAADVEWLRGSFEKGRRLFLAVRNEKASESYTTEFIGQLLEGASNGDYDVRTSIIGHIQQGGEPTPSDRLLATRMVSRALGQLDEELRAGSDNSWYVGLQQAQIVTSPMGHMLDHVSTRRRRPKQQWWMQLRPVVRAVAEEPGA</sequence>
<comment type="pathway">
    <text evidence="4">Carbohydrate degradation; glycolysis; D-glyceraldehyde 3-phosphate and glycerone phosphate from D-glucose: step 3/4.</text>
</comment>
<dbReference type="PROSITE" id="PS00433">
    <property type="entry name" value="PHOSPHOFRUCTOKINASE"/>
    <property type="match status" value="2"/>
</dbReference>
<evidence type="ECO:0000256" key="16">
    <source>
        <dbReference type="ARBA" id="ARBA00048070"/>
    </source>
</evidence>
<evidence type="ECO:0000256" key="11">
    <source>
        <dbReference type="ARBA" id="ARBA00022777"/>
    </source>
</evidence>
<evidence type="ECO:0000256" key="9">
    <source>
        <dbReference type="ARBA" id="ARBA00022723"/>
    </source>
</evidence>
<comment type="caution">
    <text evidence="18">The sequence shown here is derived from an EMBL/GenBank/DDBJ whole genome shotgun (WGS) entry which is preliminary data.</text>
</comment>
<reference evidence="18 19" key="1">
    <citation type="submission" date="2020-02" db="EMBL/GenBank/DDBJ databases">
        <title>Sequencing the genomes of 1000 actinobacteria strains.</title>
        <authorList>
            <person name="Klenk H.-P."/>
        </authorList>
    </citation>
    <scope>NUCLEOTIDE SEQUENCE [LARGE SCALE GENOMIC DNA]</scope>
    <source>
        <strain evidence="18 19">DSM 19609</strain>
    </source>
</reference>
<keyword evidence="10" id="KW-0547">Nucleotide-binding</keyword>
<feature type="domain" description="Phosphofructokinase" evidence="17">
    <location>
        <begin position="12"/>
        <end position="317"/>
    </location>
</feature>
<evidence type="ECO:0000256" key="12">
    <source>
        <dbReference type="ARBA" id="ARBA00022840"/>
    </source>
</evidence>
<evidence type="ECO:0000256" key="10">
    <source>
        <dbReference type="ARBA" id="ARBA00022741"/>
    </source>
</evidence>
<dbReference type="PANTHER" id="PTHR13697:SF4">
    <property type="entry name" value="ATP-DEPENDENT 6-PHOSPHOFRUCTOKINASE"/>
    <property type="match status" value="1"/>
</dbReference>
<dbReference type="PIRSF" id="PIRSF000533">
    <property type="entry name" value="ATP_PFK_euk"/>
    <property type="match status" value="1"/>
</dbReference>
<evidence type="ECO:0000256" key="13">
    <source>
        <dbReference type="ARBA" id="ARBA00022842"/>
    </source>
</evidence>